<name>A0A5P1EBY7_ASPOF</name>
<protein>
    <submittedName>
        <fullName evidence="2">Uncharacterized protein</fullName>
    </submittedName>
</protein>
<dbReference type="EMBL" id="CM007389">
    <property type="protein sequence ID" value="ONK58426.1"/>
    <property type="molecule type" value="Genomic_DNA"/>
</dbReference>
<gene>
    <name evidence="2" type="ORF">A4U43_C09F12470</name>
</gene>
<evidence type="ECO:0000256" key="1">
    <source>
        <dbReference type="SAM" id="MobiDB-lite"/>
    </source>
</evidence>
<keyword evidence="3" id="KW-1185">Reference proteome</keyword>
<organism evidence="2 3">
    <name type="scientific">Asparagus officinalis</name>
    <name type="common">Garden asparagus</name>
    <dbReference type="NCBI Taxonomy" id="4686"/>
    <lineage>
        <taxon>Eukaryota</taxon>
        <taxon>Viridiplantae</taxon>
        <taxon>Streptophyta</taxon>
        <taxon>Embryophyta</taxon>
        <taxon>Tracheophyta</taxon>
        <taxon>Spermatophyta</taxon>
        <taxon>Magnoliopsida</taxon>
        <taxon>Liliopsida</taxon>
        <taxon>Asparagales</taxon>
        <taxon>Asparagaceae</taxon>
        <taxon>Asparagoideae</taxon>
        <taxon>Asparagus</taxon>
    </lineage>
</organism>
<proteinExistence type="predicted"/>
<evidence type="ECO:0000313" key="3">
    <source>
        <dbReference type="Proteomes" id="UP000243459"/>
    </source>
</evidence>
<dbReference type="AlphaFoldDB" id="A0A5P1EBY7"/>
<accession>A0A5P1EBY7</accession>
<evidence type="ECO:0000313" key="2">
    <source>
        <dbReference type="EMBL" id="ONK58426.1"/>
    </source>
</evidence>
<dbReference type="Proteomes" id="UP000243459">
    <property type="component" value="Chromosome 9"/>
</dbReference>
<sequence>MASKTAVDQSKSKGKKVVGSSHEPAALPTFSVIYPSTPLPQRGDLGADGTQATTIHPRYSALESIPLFGERGPKEVDLLSEPSVSTFRHMITDAPLESINREPIVKHVLLFGDSSEDPDLRTL</sequence>
<reference evidence="3" key="1">
    <citation type="journal article" date="2017" name="Nat. Commun.">
        <title>The asparagus genome sheds light on the origin and evolution of a young Y chromosome.</title>
        <authorList>
            <person name="Harkess A."/>
            <person name="Zhou J."/>
            <person name="Xu C."/>
            <person name="Bowers J.E."/>
            <person name="Van der Hulst R."/>
            <person name="Ayyampalayam S."/>
            <person name="Mercati F."/>
            <person name="Riccardi P."/>
            <person name="McKain M.R."/>
            <person name="Kakrana A."/>
            <person name="Tang H."/>
            <person name="Ray J."/>
            <person name="Groenendijk J."/>
            <person name="Arikit S."/>
            <person name="Mathioni S.M."/>
            <person name="Nakano M."/>
            <person name="Shan H."/>
            <person name="Telgmann-Rauber A."/>
            <person name="Kanno A."/>
            <person name="Yue Z."/>
            <person name="Chen H."/>
            <person name="Li W."/>
            <person name="Chen Y."/>
            <person name="Xu X."/>
            <person name="Zhang Y."/>
            <person name="Luo S."/>
            <person name="Chen H."/>
            <person name="Gao J."/>
            <person name="Mao Z."/>
            <person name="Pires J.C."/>
            <person name="Luo M."/>
            <person name="Kudrna D."/>
            <person name="Wing R.A."/>
            <person name="Meyers B.C."/>
            <person name="Yi K."/>
            <person name="Kong H."/>
            <person name="Lavrijsen P."/>
            <person name="Sunseri F."/>
            <person name="Falavigna A."/>
            <person name="Ye Y."/>
            <person name="Leebens-Mack J.H."/>
            <person name="Chen G."/>
        </authorList>
    </citation>
    <scope>NUCLEOTIDE SEQUENCE [LARGE SCALE GENOMIC DNA]</scope>
    <source>
        <strain evidence="3">cv. DH0086</strain>
    </source>
</reference>
<feature type="region of interest" description="Disordered" evidence="1">
    <location>
        <begin position="1"/>
        <end position="22"/>
    </location>
</feature>
<dbReference type="Gramene" id="ONK58426">
    <property type="protein sequence ID" value="ONK58426"/>
    <property type="gene ID" value="A4U43_C09F12470"/>
</dbReference>